<keyword evidence="1" id="KW-1133">Transmembrane helix</keyword>
<feature type="transmembrane region" description="Helical" evidence="1">
    <location>
        <begin position="237"/>
        <end position="258"/>
    </location>
</feature>
<keyword evidence="1" id="KW-0812">Transmembrane</keyword>
<proteinExistence type="predicted"/>
<evidence type="ECO:0000313" key="2">
    <source>
        <dbReference type="EMBL" id="QUY35794.1"/>
    </source>
</evidence>
<dbReference type="RefSeq" id="WP_212638549.1">
    <property type="nucleotide sequence ID" value="NZ_CP059558.1"/>
</dbReference>
<evidence type="ECO:0000313" key="3">
    <source>
        <dbReference type="Proteomes" id="UP000679388"/>
    </source>
</evidence>
<accession>A0AAX1MFT1</accession>
<dbReference type="AlphaFoldDB" id="A0AAX1MFT1"/>
<sequence>MSMIMNICGFLIATHQYPDPTLEYFYRQYYGCYIRTVERSTPTLHSPLEIAMIVPQQQHWWPVFTIDQAQSPSFKRIIEQGIKPGIILPDQHFSFRQYFKLKKAVEQGAIPIAIYQVEQPNYFAARATFSTALGLRPLMALVQSGWDENLISQPSGSYLIQTQLNAALPLPAREIKYQQQYFYNTNIYTGFEAGYQVVINPPSDAPLMNIKYPQMGIQWKLNSIDYQSSVDGIDTSILGYLFIVLSIVIIPLDFIFATNYPNILSTFGSSISWLSLFLGGILLLLLIAAIIRKVRANASN</sequence>
<feature type="transmembrane region" description="Helical" evidence="1">
    <location>
        <begin position="270"/>
        <end position="291"/>
    </location>
</feature>
<keyword evidence="1" id="KW-0472">Membrane</keyword>
<name>A0AAX1MFT1_ACIJU</name>
<evidence type="ECO:0000256" key="1">
    <source>
        <dbReference type="SAM" id="Phobius"/>
    </source>
</evidence>
<dbReference type="Proteomes" id="UP000679388">
    <property type="component" value="Chromosome"/>
</dbReference>
<organism evidence="2 3">
    <name type="scientific">Acinetobacter junii</name>
    <dbReference type="NCBI Taxonomy" id="40215"/>
    <lineage>
        <taxon>Bacteria</taxon>
        <taxon>Pseudomonadati</taxon>
        <taxon>Pseudomonadota</taxon>
        <taxon>Gammaproteobacteria</taxon>
        <taxon>Moraxellales</taxon>
        <taxon>Moraxellaceae</taxon>
        <taxon>Acinetobacter</taxon>
    </lineage>
</organism>
<protein>
    <submittedName>
        <fullName evidence="2">Uncharacterized protein</fullName>
    </submittedName>
</protein>
<dbReference type="GeneID" id="70093051"/>
<dbReference type="EMBL" id="CP059558">
    <property type="protein sequence ID" value="QUY35794.1"/>
    <property type="molecule type" value="Genomic_DNA"/>
</dbReference>
<reference evidence="2" key="1">
    <citation type="submission" date="2020-07" db="EMBL/GenBank/DDBJ databases">
        <title>Acinetobacter junii strain YR7 chromosome and plasmid pNDM-YR7.</title>
        <authorList>
            <person name="Tang B."/>
        </authorList>
    </citation>
    <scope>NUCLEOTIDE SEQUENCE</scope>
    <source>
        <strain evidence="2">YR7</strain>
    </source>
</reference>
<gene>
    <name evidence="2" type="ORF">H2677_11020</name>
</gene>